<dbReference type="FunFam" id="3.90.550.10:FF:000252">
    <property type="entry name" value="Protein O-linked-mannose beta-1,2-N-acetylglucosaminyltransferase 1"/>
    <property type="match status" value="1"/>
</dbReference>
<accession>L8GUI3</accession>
<dbReference type="VEuPathDB" id="AmoebaDB:ACA1_041910"/>
<evidence type="ECO:0000256" key="6">
    <source>
        <dbReference type="ARBA" id="ARBA00022679"/>
    </source>
</evidence>
<keyword evidence="5" id="KW-0328">Glycosyltransferase</keyword>
<dbReference type="KEGG" id="acan:ACA1_041910"/>
<evidence type="ECO:0000256" key="2">
    <source>
        <dbReference type="ARBA" id="ARBA00004323"/>
    </source>
</evidence>
<dbReference type="GO" id="GO:0046872">
    <property type="term" value="F:metal ion binding"/>
    <property type="evidence" value="ECO:0007669"/>
    <property type="project" value="UniProtKB-KW"/>
</dbReference>
<evidence type="ECO:0000256" key="4">
    <source>
        <dbReference type="ARBA" id="ARBA00006492"/>
    </source>
</evidence>
<name>L8GUI3_ACACF</name>
<keyword evidence="9" id="KW-0735">Signal-anchor</keyword>
<evidence type="ECO:0000256" key="7">
    <source>
        <dbReference type="ARBA" id="ARBA00022692"/>
    </source>
</evidence>
<dbReference type="Proteomes" id="UP000011083">
    <property type="component" value="Unassembled WGS sequence"/>
</dbReference>
<keyword evidence="10" id="KW-1133">Transmembrane helix</keyword>
<keyword evidence="12" id="KW-0472">Membrane</keyword>
<comment type="catalytic activity">
    <reaction evidence="16">
        <text>N(4)-(alpha-D-Man-(1-&gt;3)-[alpha-D-Man-(1-&gt;3)-[alpha-D-Man-(1-&gt;6)]-alpha-D-Man-(1-&gt;6)]-beta-D-Man-(1-&gt;4)-beta-D-GlcNAc-(1-&gt;4)-beta-D-GlcNAc)-L-asparaginyl-[protein] (N-glucan mannose isomer 5A1,2) + UDP-N-acetyl-alpha-D-glucosamine = N(4)-{beta-D-GlcNAc-(1-&gt;2)-alpha-D-Man-(1-&gt;3)-[alpha-D-Man-(1-&gt;3)-[alpha-D-Man-(1-&gt;6)]-alpha-D-Man-(1-&gt;6)]-beta-D-Man-(1-&gt;4)-beta-D-GlcNAc-(1-&gt;4)-beta-D-GlcNAc}-L-asparaginyl-[protein] + UDP + H(+)</text>
        <dbReference type="Rhea" id="RHEA:11456"/>
        <dbReference type="Rhea" id="RHEA-COMP:14367"/>
        <dbReference type="Rhea" id="RHEA-COMP:14368"/>
        <dbReference type="ChEBI" id="CHEBI:15378"/>
        <dbReference type="ChEBI" id="CHEBI:57705"/>
        <dbReference type="ChEBI" id="CHEBI:58223"/>
        <dbReference type="ChEBI" id="CHEBI:59087"/>
        <dbReference type="ChEBI" id="CHEBI:60625"/>
        <dbReference type="EC" id="2.4.1.101"/>
    </reaction>
</comment>
<keyword evidence="18" id="KW-1185">Reference proteome</keyword>
<evidence type="ECO:0000313" key="18">
    <source>
        <dbReference type="Proteomes" id="UP000011083"/>
    </source>
</evidence>
<comment type="similarity">
    <text evidence="4">Belongs to the glycosyltransferase 13 family.</text>
</comment>
<dbReference type="InterPro" id="IPR052261">
    <property type="entry name" value="Glycosyltransferase_13"/>
</dbReference>
<evidence type="ECO:0000256" key="14">
    <source>
        <dbReference type="ARBA" id="ARBA00038949"/>
    </source>
</evidence>
<evidence type="ECO:0000256" key="15">
    <source>
        <dbReference type="ARBA" id="ARBA00041712"/>
    </source>
</evidence>
<evidence type="ECO:0000256" key="11">
    <source>
        <dbReference type="ARBA" id="ARBA00023034"/>
    </source>
</evidence>
<dbReference type="OrthoDB" id="440755at2759"/>
<evidence type="ECO:0000256" key="3">
    <source>
        <dbReference type="ARBA" id="ARBA00004922"/>
    </source>
</evidence>
<dbReference type="InterPro" id="IPR004139">
    <property type="entry name" value="Glyco_trans_13"/>
</dbReference>
<keyword evidence="8" id="KW-0479">Metal-binding</keyword>
<dbReference type="EMBL" id="KB007981">
    <property type="protein sequence ID" value="ELR16854.1"/>
    <property type="molecule type" value="Genomic_DNA"/>
</dbReference>
<dbReference type="STRING" id="1257118.L8GUI3"/>
<dbReference type="EC" id="2.4.1.101" evidence="14"/>
<keyword evidence="7" id="KW-0812">Transmembrane</keyword>
<protein>
    <recommendedName>
        <fullName evidence="14">alpha-1,3-mannosyl-glycoprotein 2-beta-N-acetylglucosaminyltransferase</fullName>
        <ecNumber evidence="14">2.4.1.101</ecNumber>
    </recommendedName>
    <alternativeName>
        <fullName evidence="15">N-glycosyl-oligosaccharide-glycoprotein N-acetylglucosaminyltransferase I</fullName>
    </alternativeName>
</protein>
<evidence type="ECO:0000256" key="10">
    <source>
        <dbReference type="ARBA" id="ARBA00022989"/>
    </source>
</evidence>
<evidence type="ECO:0000256" key="13">
    <source>
        <dbReference type="ARBA" id="ARBA00023211"/>
    </source>
</evidence>
<evidence type="ECO:0000256" key="12">
    <source>
        <dbReference type="ARBA" id="ARBA00023136"/>
    </source>
</evidence>
<evidence type="ECO:0000256" key="16">
    <source>
        <dbReference type="ARBA" id="ARBA00049421"/>
    </source>
</evidence>
<dbReference type="GO" id="GO:0000139">
    <property type="term" value="C:Golgi membrane"/>
    <property type="evidence" value="ECO:0007669"/>
    <property type="project" value="UniProtKB-SubCell"/>
</dbReference>
<dbReference type="Gene3D" id="3.90.550.10">
    <property type="entry name" value="Spore Coat Polysaccharide Biosynthesis Protein SpsA, Chain A"/>
    <property type="match status" value="1"/>
</dbReference>
<dbReference type="InterPro" id="IPR029044">
    <property type="entry name" value="Nucleotide-diphossugar_trans"/>
</dbReference>
<sequence>MQRLKEKAQWEKANELYRAQLKERDEVVGRPPAAQKAPWSSLAAGGAPLPQFDFTYKKGVPRATAAEVATVGRKRAGVEGRREAHLQQLRQSDRAADLARAEREWGEELHRFRKNGASHIKGNAFDHWYMKDPALVVLAYNRPGLLERTLASLNAVKGISRFKLYVSQHGYDQEVERVIDQQPGFNRLHLGRSNDSRLSATQHIAQHYQFALETLFVDLSHSHVVVVEDDMTFAPDFAIYFEQLAHLLDMDPTLWCISSWNDNGFQHLVEDPERLFRTSYFPGLGWMLNHRLWEELRDEWPDDHWDHWMRHSGVSRGRECVAPEVSRNYNVGEHGSNMGADQFARYFKRMKLNDKVVFFTSTDHLLLKNYQRWIRSLYSRAEVVKSTRVEEGQEGRVLLLPYVRENYGSISLSLALWDTPSRGTHNHSLVLRYKKNTLLLADKRHCAYLPESLRILPHEQLRLVTSAVGEDCHAPCAREGLKCHQGDFDFLRHCDALASRFPCHRGRCQLAVGPEMPIFLPHGPHQNATGRCLVSEDFASCAAKHKGGQRLCPCIPRTASAAIHPY</sequence>
<gene>
    <name evidence="17" type="ORF">ACA1_041910</name>
</gene>
<organism evidence="17 18">
    <name type="scientific">Acanthamoeba castellanii (strain ATCC 30010 / Neff)</name>
    <dbReference type="NCBI Taxonomy" id="1257118"/>
    <lineage>
        <taxon>Eukaryota</taxon>
        <taxon>Amoebozoa</taxon>
        <taxon>Discosea</taxon>
        <taxon>Longamoebia</taxon>
        <taxon>Centramoebida</taxon>
        <taxon>Acanthamoebidae</taxon>
        <taxon>Acanthamoeba</taxon>
    </lineage>
</organism>
<evidence type="ECO:0000256" key="5">
    <source>
        <dbReference type="ARBA" id="ARBA00022676"/>
    </source>
</evidence>
<evidence type="ECO:0000256" key="8">
    <source>
        <dbReference type="ARBA" id="ARBA00022723"/>
    </source>
</evidence>
<evidence type="ECO:0000256" key="9">
    <source>
        <dbReference type="ARBA" id="ARBA00022968"/>
    </source>
</evidence>
<dbReference type="UniPathway" id="UPA00378"/>
<dbReference type="RefSeq" id="XP_004338867.1">
    <property type="nucleotide sequence ID" value="XM_004338819.1"/>
</dbReference>
<reference evidence="17 18" key="1">
    <citation type="journal article" date="2013" name="Genome Biol.">
        <title>Genome of Acanthamoeba castellanii highlights extensive lateral gene transfer and early evolution of tyrosine kinase signaling.</title>
        <authorList>
            <person name="Clarke M."/>
            <person name="Lohan A.J."/>
            <person name="Liu B."/>
            <person name="Lagkouvardos I."/>
            <person name="Roy S."/>
            <person name="Zafar N."/>
            <person name="Bertelli C."/>
            <person name="Schilde C."/>
            <person name="Kianianmomeni A."/>
            <person name="Burglin T.R."/>
            <person name="Frech C."/>
            <person name="Turcotte B."/>
            <person name="Kopec K.O."/>
            <person name="Synnott J.M."/>
            <person name="Choo C."/>
            <person name="Paponov I."/>
            <person name="Finkler A."/>
            <person name="Soon Heng Tan C."/>
            <person name="Hutchins A.P."/>
            <person name="Weinmeier T."/>
            <person name="Rattei T."/>
            <person name="Chu J.S."/>
            <person name="Gimenez G."/>
            <person name="Irimia M."/>
            <person name="Rigden D.J."/>
            <person name="Fitzpatrick D.A."/>
            <person name="Lorenzo-Morales J."/>
            <person name="Bateman A."/>
            <person name="Chiu C.H."/>
            <person name="Tang P."/>
            <person name="Hegemann P."/>
            <person name="Fromm H."/>
            <person name="Raoult D."/>
            <person name="Greub G."/>
            <person name="Miranda-Saavedra D."/>
            <person name="Chen N."/>
            <person name="Nash P."/>
            <person name="Ginger M.L."/>
            <person name="Horn M."/>
            <person name="Schaap P."/>
            <person name="Caler L."/>
            <person name="Loftus B."/>
        </authorList>
    </citation>
    <scope>NUCLEOTIDE SEQUENCE [LARGE SCALE GENOMIC DNA]</scope>
    <source>
        <strain evidence="17 18">Neff</strain>
    </source>
</reference>
<dbReference type="GO" id="GO:0003827">
    <property type="term" value="F:alpha-1,3-mannosylglycoprotein 2-beta-N-acetylglucosaminyltransferase activity"/>
    <property type="evidence" value="ECO:0007669"/>
    <property type="project" value="UniProtKB-EC"/>
</dbReference>
<keyword evidence="11" id="KW-0333">Golgi apparatus</keyword>
<proteinExistence type="inferred from homology"/>
<comment type="subcellular location">
    <subcellularLocation>
        <location evidence="2">Golgi apparatus membrane</location>
        <topology evidence="2">Single-pass type II membrane protein</topology>
    </subcellularLocation>
</comment>
<comment type="cofactor">
    <cofactor evidence="1">
        <name>Mn(2+)</name>
        <dbReference type="ChEBI" id="CHEBI:29035"/>
    </cofactor>
</comment>
<dbReference type="PANTHER" id="PTHR10468">
    <property type="entry name" value="PROTEIN O-LINKED-MANNOSE BETA-1,2-N-ACETYLGLUCOSAMINYLTRANSFERASE 1/ALPHA-1,3-MANNOSYL-GLYCOPROTEIN 2-BETA-N-ACETYLGLUCOSAMINYLTRANSFERASE"/>
    <property type="match status" value="1"/>
</dbReference>
<dbReference type="AlphaFoldDB" id="L8GUI3"/>
<dbReference type="SUPFAM" id="SSF53448">
    <property type="entry name" value="Nucleotide-diphospho-sugar transferases"/>
    <property type="match status" value="1"/>
</dbReference>
<comment type="pathway">
    <text evidence="3">Protein modification; protein glycosylation.</text>
</comment>
<evidence type="ECO:0000256" key="1">
    <source>
        <dbReference type="ARBA" id="ARBA00001936"/>
    </source>
</evidence>
<dbReference type="GeneID" id="14917594"/>
<dbReference type="Pfam" id="PF03071">
    <property type="entry name" value="GNT-I"/>
    <property type="match status" value="1"/>
</dbReference>
<dbReference type="PANTHER" id="PTHR10468:SF0">
    <property type="entry name" value="ALPHA-1,3-MANNOSYL-GLYCOPROTEIN 2-BETA-N-ACETYLGLUCOSAMINYLTRANSFERASE"/>
    <property type="match status" value="1"/>
</dbReference>
<keyword evidence="6" id="KW-0808">Transferase</keyword>
<keyword evidence="13" id="KW-0464">Manganese</keyword>
<evidence type="ECO:0000313" key="17">
    <source>
        <dbReference type="EMBL" id="ELR16854.1"/>
    </source>
</evidence>
<dbReference type="OMA" id="HRLFRTD"/>